<evidence type="ECO:0008006" key="4">
    <source>
        <dbReference type="Google" id="ProtNLM"/>
    </source>
</evidence>
<evidence type="ECO:0000256" key="1">
    <source>
        <dbReference type="SAM" id="MobiDB-lite"/>
    </source>
</evidence>
<organism evidence="2 3">
    <name type="scientific">Segniliparus rugosus (strain ATCC BAA-974 / DSM 45345 / CCUG 50838 / CIP 108380 / JCM 13579 / CDC 945)</name>
    <dbReference type="NCBI Taxonomy" id="679197"/>
    <lineage>
        <taxon>Bacteria</taxon>
        <taxon>Bacillati</taxon>
        <taxon>Actinomycetota</taxon>
        <taxon>Actinomycetes</taxon>
        <taxon>Mycobacteriales</taxon>
        <taxon>Segniliparaceae</taxon>
        <taxon>Segniliparus</taxon>
    </lineage>
</organism>
<dbReference type="SUPFAM" id="SSF82607">
    <property type="entry name" value="YbaB-like"/>
    <property type="match status" value="1"/>
</dbReference>
<reference evidence="2 3" key="1">
    <citation type="journal article" date="2011" name="Stand. Genomic Sci.">
        <title>High quality draft genome sequence of Segniliparus rugosus CDC 945(T)= (ATCC BAA-974(T)).</title>
        <authorList>
            <person name="Earl A.M."/>
            <person name="Desjardins C.A."/>
            <person name="Fitzgerald M.G."/>
            <person name="Arachchi H.M."/>
            <person name="Zeng Q."/>
            <person name="Mehta T."/>
            <person name="Griggs A."/>
            <person name="Birren B.W."/>
            <person name="Toney N.C."/>
            <person name="Carr J."/>
            <person name="Posey J."/>
            <person name="Butler W.R."/>
        </authorList>
    </citation>
    <scope>NUCLEOTIDE SEQUENCE [LARGE SCALE GENOMIC DNA]</scope>
    <source>
        <strain evidence="3">ATCC BAA-974 / DSM 45345 / CCUG 50838 / CIP 108380 / JCM 13579 / CDC 945</strain>
    </source>
</reference>
<dbReference type="Gene3D" id="3.30.1310.10">
    <property type="entry name" value="Nucleoid-associated protein YbaB-like domain"/>
    <property type="match status" value="1"/>
</dbReference>
<dbReference type="InterPro" id="IPR004401">
    <property type="entry name" value="YbaB/EbfC"/>
</dbReference>
<dbReference type="InterPro" id="IPR036894">
    <property type="entry name" value="YbaB-like_sf"/>
</dbReference>
<dbReference type="OrthoDB" id="3623823at2"/>
<dbReference type="AlphaFoldDB" id="U1M125"/>
<dbReference type="GO" id="GO:0003677">
    <property type="term" value="F:DNA binding"/>
    <property type="evidence" value="ECO:0007669"/>
    <property type="project" value="InterPro"/>
</dbReference>
<comment type="caution">
    <text evidence="2">The sequence shown here is derived from an EMBL/GenBank/DDBJ whole genome shotgun (WGS) entry which is preliminary data.</text>
</comment>
<evidence type="ECO:0000313" key="3">
    <source>
        <dbReference type="Proteomes" id="UP000004816"/>
    </source>
</evidence>
<sequence>MSTSEPAFEDRLEAWAKQAEQAQARLAQVRGKGTAVDGYLVITVDAAGKMLSMTTDTPVSGLHHEDVQSAVMRAYRAACADAEKQAGAITAELYKDPEIRDVLSKANPSAKLPEPPRAAPSAPEIDDDEWNDASAWLRKA</sequence>
<dbReference type="RefSeq" id="WP_021030483.1">
    <property type="nucleotide sequence ID" value="NZ_KI391954.1"/>
</dbReference>
<dbReference type="STRING" id="679197.HMPREF9336_04251"/>
<dbReference type="HOGENOM" id="CLU_1833827_0_0_11"/>
<proteinExistence type="predicted"/>
<dbReference type="Proteomes" id="UP000004816">
    <property type="component" value="Unassembled WGS sequence"/>
</dbReference>
<evidence type="ECO:0000313" key="2">
    <source>
        <dbReference type="EMBL" id="ERG69107.1"/>
    </source>
</evidence>
<feature type="region of interest" description="Disordered" evidence="1">
    <location>
        <begin position="104"/>
        <end position="140"/>
    </location>
</feature>
<name>U1M125_SEGRC</name>
<keyword evidence="3" id="KW-1185">Reference proteome</keyword>
<dbReference type="Pfam" id="PF02575">
    <property type="entry name" value="YbaB_DNA_bd"/>
    <property type="match status" value="1"/>
</dbReference>
<accession>U1M125</accession>
<gene>
    <name evidence="2" type="ORF">HMPREF9336_04251</name>
</gene>
<dbReference type="EMBL" id="ACZI02000003">
    <property type="protein sequence ID" value="ERG69107.1"/>
    <property type="molecule type" value="Genomic_DNA"/>
</dbReference>
<protein>
    <recommendedName>
        <fullName evidence="4">YbaB/EbfC DNA-binding family protein</fullName>
    </recommendedName>
</protein>